<accession>A0AA86SXK4</accession>
<evidence type="ECO:0000313" key="2">
    <source>
        <dbReference type="EMBL" id="CAJ1972724.1"/>
    </source>
</evidence>
<reference evidence="2" key="1">
    <citation type="submission" date="2023-10" db="EMBL/GenBank/DDBJ databases">
        <authorList>
            <person name="Domelevo Entfellner J.-B."/>
        </authorList>
    </citation>
    <scope>NUCLEOTIDE SEQUENCE</scope>
</reference>
<dbReference type="PANTHER" id="PTHR33415:SF4">
    <property type="entry name" value="DCL PROTEIN (DUF3223)"/>
    <property type="match status" value="1"/>
</dbReference>
<gene>
    <name evidence="2" type="ORF">AYBTSS11_LOCUS24776</name>
</gene>
<dbReference type="EMBL" id="OY731405">
    <property type="protein sequence ID" value="CAJ1972724.1"/>
    <property type="molecule type" value="Genomic_DNA"/>
</dbReference>
<dbReference type="AlphaFoldDB" id="A0AA86SXK4"/>
<name>A0AA86SXK4_9FABA</name>
<dbReference type="Gene3D" id="3.10.450.40">
    <property type="match status" value="1"/>
</dbReference>
<evidence type="ECO:0000313" key="3">
    <source>
        <dbReference type="Proteomes" id="UP001189624"/>
    </source>
</evidence>
<feature type="region of interest" description="Disordered" evidence="1">
    <location>
        <begin position="27"/>
        <end position="48"/>
    </location>
</feature>
<evidence type="ECO:0000256" key="1">
    <source>
        <dbReference type="SAM" id="MobiDB-lite"/>
    </source>
</evidence>
<dbReference type="GO" id="GO:0009658">
    <property type="term" value="P:chloroplast organization"/>
    <property type="evidence" value="ECO:0007669"/>
    <property type="project" value="TreeGrafter"/>
</dbReference>
<dbReference type="Proteomes" id="UP001189624">
    <property type="component" value="Chromosome 8"/>
</dbReference>
<dbReference type="Gramene" id="rna-AYBTSS11_LOCUS24776">
    <property type="protein sequence ID" value="CAJ1972724.1"/>
    <property type="gene ID" value="gene-AYBTSS11_LOCUS24776"/>
</dbReference>
<dbReference type="InterPro" id="IPR044673">
    <property type="entry name" value="DCL-like"/>
</dbReference>
<keyword evidence="3" id="KW-1185">Reference proteome</keyword>
<dbReference type="GO" id="GO:1901259">
    <property type="term" value="P:chloroplast rRNA processing"/>
    <property type="evidence" value="ECO:0007669"/>
    <property type="project" value="TreeGrafter"/>
</dbReference>
<proteinExistence type="predicted"/>
<organism evidence="2 3">
    <name type="scientific">Sphenostylis stenocarpa</name>
    <dbReference type="NCBI Taxonomy" id="92480"/>
    <lineage>
        <taxon>Eukaryota</taxon>
        <taxon>Viridiplantae</taxon>
        <taxon>Streptophyta</taxon>
        <taxon>Embryophyta</taxon>
        <taxon>Tracheophyta</taxon>
        <taxon>Spermatophyta</taxon>
        <taxon>Magnoliopsida</taxon>
        <taxon>eudicotyledons</taxon>
        <taxon>Gunneridae</taxon>
        <taxon>Pentapetalae</taxon>
        <taxon>rosids</taxon>
        <taxon>fabids</taxon>
        <taxon>Fabales</taxon>
        <taxon>Fabaceae</taxon>
        <taxon>Papilionoideae</taxon>
        <taxon>50 kb inversion clade</taxon>
        <taxon>NPAAA clade</taxon>
        <taxon>indigoferoid/millettioid clade</taxon>
        <taxon>Phaseoleae</taxon>
        <taxon>Sphenostylis</taxon>
    </lineage>
</organism>
<dbReference type="GO" id="GO:0009507">
    <property type="term" value="C:chloroplast"/>
    <property type="evidence" value="ECO:0007669"/>
    <property type="project" value="TreeGrafter"/>
</dbReference>
<dbReference type="PANTHER" id="PTHR33415">
    <property type="entry name" value="PROTEIN EMBRYO DEFECTIVE 514"/>
    <property type="match status" value="1"/>
</dbReference>
<sequence length="303" mass="34471">MAASPFLLHRLRLRSFQGLTLAPPHGHRLWGSATSSPEEGTRTDYSDVEVDDPEWKDTEEKIVRDIEPIFTLTRQILHSPRYKNGELLTMEDERAIAENVLIYHPDYEDKIGSGLDGIMVMKHIVCRAEQLGEELNWKRPCLVGTVLESSELKGFQKIYGPTWGISVKVDRHPLYIFPRCLFVVRTDGSWIDFSYRTNEGQKGLTQLGPGAGCPTRFSVTLHKSKLGEKFDLDVVQKNRLKSDGPTIGSSAHDKFQKLLCITNCTLACSTRFTKSSASRYQERVRFRKSWGTEIDQNYGTADW</sequence>
<protein>
    <submittedName>
        <fullName evidence="2">Uncharacterized protein</fullName>
    </submittedName>
</protein>
<dbReference type="Pfam" id="PF11523">
    <property type="entry name" value="DUF3223"/>
    <property type="match status" value="2"/>
</dbReference>